<dbReference type="InterPro" id="IPR020843">
    <property type="entry name" value="ER"/>
</dbReference>
<dbReference type="Pfam" id="PF00107">
    <property type="entry name" value="ADH_zinc_N"/>
    <property type="match status" value="1"/>
</dbReference>
<comment type="caution">
    <text evidence="4">The sequence shown here is derived from an EMBL/GenBank/DDBJ whole genome shotgun (WGS) entry which is preliminary data.</text>
</comment>
<comment type="similarity">
    <text evidence="1">Belongs to the zinc-containing alcohol dehydrogenase family. Quinone oxidoreductase subfamily.</text>
</comment>
<evidence type="ECO:0000259" key="3">
    <source>
        <dbReference type="SMART" id="SM00829"/>
    </source>
</evidence>
<dbReference type="eggNOG" id="KOG1198">
    <property type="taxonomic scope" value="Eukaryota"/>
</dbReference>
<dbReference type="SUPFAM" id="SSF50129">
    <property type="entry name" value="GroES-like"/>
    <property type="match status" value="1"/>
</dbReference>
<accession>A0A151MID9</accession>
<dbReference type="OrthoDB" id="3509362at2759"/>
<dbReference type="SMART" id="SM00829">
    <property type="entry name" value="PKS_ER"/>
    <property type="match status" value="1"/>
</dbReference>
<dbReference type="Proteomes" id="UP000050525">
    <property type="component" value="Unassembled WGS sequence"/>
</dbReference>
<dbReference type="InterPro" id="IPR013154">
    <property type="entry name" value="ADH-like_N"/>
</dbReference>
<proteinExistence type="inferred from homology"/>
<gene>
    <name evidence="4" type="ORF">Y1Q_0004329</name>
</gene>
<evidence type="ECO:0000256" key="2">
    <source>
        <dbReference type="ARBA" id="ARBA00022990"/>
    </source>
</evidence>
<dbReference type="InterPro" id="IPR051397">
    <property type="entry name" value="Zn-ADH-like_protein"/>
</dbReference>
<dbReference type="KEGG" id="amj:102563280"/>
<dbReference type="PANTHER" id="PTHR43677:SF4">
    <property type="entry name" value="QUINONE OXIDOREDUCTASE-LIKE PROTEIN 2"/>
    <property type="match status" value="1"/>
</dbReference>
<dbReference type="Gene3D" id="3.40.50.720">
    <property type="entry name" value="NAD(P)-binding Rossmann-like Domain"/>
    <property type="match status" value="1"/>
</dbReference>
<sequence>MMASTAARGGLGFRGISWLQRGRRSTSVTDHLGLLSPSNGLPLPSCRRSYRAVLCTELAKPLIIRTIPSPPLQPQEVRVGIHCCGVNFADILACQGLYQEKHALPFAPGMEFSGVVMETGTDVSTVQKGDRVLGVTSSKAMAEECIIDQKMLWQIPDGVSYEHAAALPVSYGTASLALERRAHTQPGETVLVTAAAGATGLATIDIATNVFKAKVIAAAGSDHKCNLALQKGATHSVNYSQNSLKDEVKKLTDNRGVNVAIDAVGGDIFKQALHSLAWEGRIVVVGFAGGTIPSFSANLLLLKNVSAMGVYWGRYREEEFPLFSSSISSALQYCHEGKIEPHIGEVFKLEEVNEAFSHVIQRKSTGKVIISIK</sequence>
<organism evidence="4 5">
    <name type="scientific">Alligator mississippiensis</name>
    <name type="common">American alligator</name>
    <dbReference type="NCBI Taxonomy" id="8496"/>
    <lineage>
        <taxon>Eukaryota</taxon>
        <taxon>Metazoa</taxon>
        <taxon>Chordata</taxon>
        <taxon>Craniata</taxon>
        <taxon>Vertebrata</taxon>
        <taxon>Euteleostomi</taxon>
        <taxon>Archelosauria</taxon>
        <taxon>Archosauria</taxon>
        <taxon>Crocodylia</taxon>
        <taxon>Alligatoridae</taxon>
        <taxon>Alligatorinae</taxon>
        <taxon>Alligator</taxon>
    </lineage>
</organism>
<dbReference type="CDD" id="cd08241">
    <property type="entry name" value="QOR1"/>
    <property type="match status" value="1"/>
</dbReference>
<dbReference type="PhylomeDB" id="A0A151MID9"/>
<dbReference type="SUPFAM" id="SSF51735">
    <property type="entry name" value="NAD(P)-binding Rossmann-fold domains"/>
    <property type="match status" value="1"/>
</dbReference>
<feature type="domain" description="Enoyl reductase (ER)" evidence="3">
    <location>
        <begin position="57"/>
        <end position="370"/>
    </location>
</feature>
<evidence type="ECO:0000313" key="4">
    <source>
        <dbReference type="EMBL" id="KYO24302.1"/>
    </source>
</evidence>
<dbReference type="Gene3D" id="3.90.180.10">
    <property type="entry name" value="Medium-chain alcohol dehydrogenases, catalytic domain"/>
    <property type="match status" value="1"/>
</dbReference>
<dbReference type="InterPro" id="IPR036291">
    <property type="entry name" value="NAD(P)-bd_dom_sf"/>
</dbReference>
<keyword evidence="5" id="KW-1185">Reference proteome</keyword>
<evidence type="ECO:0000256" key="1">
    <source>
        <dbReference type="ARBA" id="ARBA00010371"/>
    </source>
</evidence>
<dbReference type="GO" id="GO:0005739">
    <property type="term" value="C:mitochondrion"/>
    <property type="evidence" value="ECO:0007669"/>
    <property type="project" value="TreeGrafter"/>
</dbReference>
<dbReference type="AlphaFoldDB" id="A0A151MID9"/>
<evidence type="ECO:0000313" key="5">
    <source>
        <dbReference type="Proteomes" id="UP000050525"/>
    </source>
</evidence>
<protein>
    <submittedName>
        <fullName evidence="4">Quinone oxidoreductase-like protein 2</fullName>
    </submittedName>
</protein>
<dbReference type="STRING" id="8496.A0A151MID9"/>
<name>A0A151MID9_ALLMI</name>
<dbReference type="GO" id="GO:0016491">
    <property type="term" value="F:oxidoreductase activity"/>
    <property type="evidence" value="ECO:0007669"/>
    <property type="project" value="InterPro"/>
</dbReference>
<dbReference type="EMBL" id="AKHW03006099">
    <property type="protein sequence ID" value="KYO24302.1"/>
    <property type="molecule type" value="Genomic_DNA"/>
</dbReference>
<keyword evidence="2" id="KW-0007">Acetylation</keyword>
<dbReference type="Pfam" id="PF08240">
    <property type="entry name" value="ADH_N"/>
    <property type="match status" value="1"/>
</dbReference>
<dbReference type="InterPro" id="IPR011032">
    <property type="entry name" value="GroES-like_sf"/>
</dbReference>
<dbReference type="PANTHER" id="PTHR43677">
    <property type="entry name" value="SHORT-CHAIN DEHYDROGENASE/REDUCTASE"/>
    <property type="match status" value="1"/>
</dbReference>
<reference evidence="4 5" key="1">
    <citation type="journal article" date="2012" name="Genome Biol.">
        <title>Sequencing three crocodilian genomes to illuminate the evolution of archosaurs and amniotes.</title>
        <authorList>
            <person name="St John J.A."/>
            <person name="Braun E.L."/>
            <person name="Isberg S.R."/>
            <person name="Miles L.G."/>
            <person name="Chong A.Y."/>
            <person name="Gongora J."/>
            <person name="Dalzell P."/>
            <person name="Moran C."/>
            <person name="Bed'hom B."/>
            <person name="Abzhanov A."/>
            <person name="Burgess S.C."/>
            <person name="Cooksey A.M."/>
            <person name="Castoe T.A."/>
            <person name="Crawford N.G."/>
            <person name="Densmore L.D."/>
            <person name="Drew J.C."/>
            <person name="Edwards S.V."/>
            <person name="Faircloth B.C."/>
            <person name="Fujita M.K."/>
            <person name="Greenwold M.J."/>
            <person name="Hoffmann F.G."/>
            <person name="Howard J.M."/>
            <person name="Iguchi T."/>
            <person name="Janes D.E."/>
            <person name="Khan S.Y."/>
            <person name="Kohno S."/>
            <person name="de Koning A.J."/>
            <person name="Lance S.L."/>
            <person name="McCarthy F.M."/>
            <person name="McCormack J.E."/>
            <person name="Merchant M.E."/>
            <person name="Peterson D.G."/>
            <person name="Pollock D.D."/>
            <person name="Pourmand N."/>
            <person name="Raney B.J."/>
            <person name="Roessler K.A."/>
            <person name="Sanford J.R."/>
            <person name="Sawyer R.H."/>
            <person name="Schmidt C.J."/>
            <person name="Triplett E.W."/>
            <person name="Tuberville T.D."/>
            <person name="Venegas-Anaya M."/>
            <person name="Howard J.T."/>
            <person name="Jarvis E.D."/>
            <person name="Guillette L.J.Jr."/>
            <person name="Glenn T.C."/>
            <person name="Green R.E."/>
            <person name="Ray D.A."/>
        </authorList>
    </citation>
    <scope>NUCLEOTIDE SEQUENCE [LARGE SCALE GENOMIC DNA]</scope>
    <source>
        <strain evidence="4">KSC_2009_1</strain>
    </source>
</reference>
<dbReference type="InterPro" id="IPR013149">
    <property type="entry name" value="ADH-like_C"/>
</dbReference>